<sequence length="118" mass="13128">MTPEQRATLDQFYAGATAQDPAMIRPLLTDNFSHNSPLMNFDNPDDYIAHLVNFVGRVTQSRFIAEGESVAHLYTLVAELPDGEKHIEMCDVFTFQGDKIVKQTLYTDSANFVAAEAA</sequence>
<keyword evidence="3" id="KW-1185">Reference proteome</keyword>
<feature type="domain" description="SnoaL-like" evidence="1">
    <location>
        <begin position="10"/>
        <end position="102"/>
    </location>
</feature>
<evidence type="ECO:0000313" key="3">
    <source>
        <dbReference type="Proteomes" id="UP001431221"/>
    </source>
</evidence>
<dbReference type="Proteomes" id="UP001431221">
    <property type="component" value="Unassembled WGS sequence"/>
</dbReference>
<gene>
    <name evidence="2" type="ORF">M0H32_22425</name>
</gene>
<proteinExistence type="predicted"/>
<dbReference type="SUPFAM" id="SSF54427">
    <property type="entry name" value="NTF2-like"/>
    <property type="match status" value="1"/>
</dbReference>
<organism evidence="2 3">
    <name type="scientific">Roseibium sediminicola</name>
    <dbReference type="NCBI Taxonomy" id="2933272"/>
    <lineage>
        <taxon>Bacteria</taxon>
        <taxon>Pseudomonadati</taxon>
        <taxon>Pseudomonadota</taxon>
        <taxon>Alphaproteobacteria</taxon>
        <taxon>Hyphomicrobiales</taxon>
        <taxon>Stappiaceae</taxon>
        <taxon>Roseibium</taxon>
    </lineage>
</organism>
<dbReference type="RefSeq" id="WP_248157805.1">
    <property type="nucleotide sequence ID" value="NZ_JALNMJ010000020.1"/>
</dbReference>
<dbReference type="EMBL" id="JALNMJ010000020">
    <property type="protein sequence ID" value="MCK7614938.1"/>
    <property type="molecule type" value="Genomic_DNA"/>
</dbReference>
<name>A0ABT0H1J2_9HYPH</name>
<dbReference type="Gene3D" id="3.10.450.50">
    <property type="match status" value="1"/>
</dbReference>
<accession>A0ABT0H1J2</accession>
<evidence type="ECO:0000259" key="1">
    <source>
        <dbReference type="Pfam" id="PF12680"/>
    </source>
</evidence>
<evidence type="ECO:0000313" key="2">
    <source>
        <dbReference type="EMBL" id="MCK7614938.1"/>
    </source>
</evidence>
<comment type="caution">
    <text evidence="2">The sequence shown here is derived from an EMBL/GenBank/DDBJ whole genome shotgun (WGS) entry which is preliminary data.</text>
</comment>
<reference evidence="2" key="1">
    <citation type="submission" date="2022-04" db="EMBL/GenBank/DDBJ databases">
        <title>Roseibium sp. CAU 1639 isolated from mud.</title>
        <authorList>
            <person name="Kim W."/>
        </authorList>
    </citation>
    <scope>NUCLEOTIDE SEQUENCE</scope>
    <source>
        <strain evidence="2">CAU 1639</strain>
    </source>
</reference>
<dbReference type="InterPro" id="IPR032710">
    <property type="entry name" value="NTF2-like_dom_sf"/>
</dbReference>
<dbReference type="InterPro" id="IPR037401">
    <property type="entry name" value="SnoaL-like"/>
</dbReference>
<dbReference type="Pfam" id="PF12680">
    <property type="entry name" value="SnoaL_2"/>
    <property type="match status" value="1"/>
</dbReference>
<protein>
    <submittedName>
        <fullName evidence="2">Nuclear transport factor 2 family protein</fullName>
    </submittedName>
</protein>